<dbReference type="SMART" id="SM00220">
    <property type="entry name" value="S_TKc"/>
    <property type="match status" value="1"/>
</dbReference>
<evidence type="ECO:0000259" key="13">
    <source>
        <dbReference type="PROSITE" id="PS50219"/>
    </source>
</evidence>
<dbReference type="InterPro" id="IPR001180">
    <property type="entry name" value="CNH_dom"/>
</dbReference>
<dbReference type="SMART" id="SM00036">
    <property type="entry name" value="CNH"/>
    <property type="match status" value="1"/>
</dbReference>
<proteinExistence type="inferred from homology"/>
<feature type="region of interest" description="Disordered" evidence="11">
    <location>
        <begin position="412"/>
        <end position="463"/>
    </location>
</feature>
<dbReference type="InterPro" id="IPR000719">
    <property type="entry name" value="Prot_kinase_dom"/>
</dbReference>
<sequence>MANDSPAKSLVDIDLASLRDPAGIFELVEVVGNGTYGQVYKGRHVKTGQLAAIKVMDVTEDEEEEIKLEINMLKKYSHHRNIATYYGAFIKKSPPGHDDQLWLVMEFCGAGSITDLVKNTKGNSLKEDWIAYISREILRGLAHLHAHHVIHRDIKGQNVLLTENAEVKLVDFGVSAQLDRTVGRRNTFIGTPYWMAPEVIACDENPDATYDYRSDLWSCGITAIEMAEGAPPLCDMHPMRALFLIPRNPPPRLKSKKWSKKFFSFIEGCLVKNYTQRPPTEQLLKHPFIRDQPNERQVRIQLKDHIDRTKKKRGEKDETEYEYSGSEEEEEEASEQEGEPSSIVNVPGESTLRRDFIRLQQENKERSEALRRQQLLQEQQLREQEEYKRQLLAERQKRIEQQKEQRRRLEEQQRREREMRRQQEREQRRREQEEKRRIEEMERRRKEEEERRRAEEEKRRADREQEYIRRQLEEEQRHLEILQQQLLHEQAMLLADERYRKNIQGSPQSAQTKPQQPPVPPRSESSYANGNSASEAPAMHRPVEPQVRSLLAALKSSGSVASNSPTTTPPIVSRSHSFSEPLTPSFEKLHLRNSQEPHQHHHLPSSSPSSSSSTPARIDPQPLPQPRPSPHEPAPSEEVPPRVPVRTTSRSPVLSRRDSPHHHSHASQSSHAVHRNAASTTEPRLLWERVEKLVPRPTSNSGSGGSSSSSSSSNSSSQPSSHCGSGERFRARSSSKSEGSPLQRPENAGKKPEERRDLVRPNRPADLTALAKELRAVDDVRPPNKVTDYSSSSEDSDTTDEDDDEEVDQEAGEESTSGPEDSRAVSSRLSNGETESVKTMIVHDEGESDAGSMPCKDSTLIVRQSAGDNRKRPGPGLAQAQTPGLLAGFATSPGSVSGPGLGHHTPSPHHHHHHHHPTQHADRNGFAGRIHHLPDLIQQSHHSSPSSASNSPSSSSLASPSSMSPQSPLDKLGILVESQSSNNMQKHKSSSSFTPFIDPRLLQVSPSTGSALNNVGYSNDARLAEALRADPSRKGSVVNVNPVNTRPQSDTPEIRKYKKRFNSEILCAALWGVNLLVGTESGLMLLDRSGQGKVYPLINRRRFQQMDVLEGLNVLVTISGKKNKLRVYYLSWLRNKILHNDPEVEKKQGWTTVGDLEGCVHYKVVKYERIKFLVLALKNSVEVYAWAPKPYHKFMAFKSFGDLVHKPLLVDLTVEEGQRLKVIYGSCSGFHAVDVDSGAVYDIYLPTHIQTSIQSHAIIILPNTDGIELLVCYEDEGVYVNTYGRITKDVVLQWGEMPTSVAYIRSNQIMGWGEKAIEIRSVETGHLDGVFMHKRAQRLKFLCERNDKVFFASVRSGGSSQVYFMTLGRSNLLSW</sequence>
<dbReference type="InterPro" id="IPR017441">
    <property type="entry name" value="Protein_kinase_ATP_BS"/>
</dbReference>
<feature type="region of interest" description="Disordered" evidence="11">
    <location>
        <begin position="886"/>
        <end position="925"/>
    </location>
</feature>
<reference evidence="14" key="3">
    <citation type="submission" date="2025-05" db="UniProtKB">
        <authorList>
            <consortium name="Ensembl"/>
        </authorList>
    </citation>
    <scope>IDENTIFICATION</scope>
</reference>
<dbReference type="Pfam" id="PF00780">
    <property type="entry name" value="CNH"/>
    <property type="match status" value="1"/>
</dbReference>
<feature type="region of interest" description="Disordered" evidence="11">
    <location>
        <begin position="505"/>
        <end position="581"/>
    </location>
</feature>
<feature type="compositionally biased region" description="Low complexity" evidence="11">
    <location>
        <begin position="706"/>
        <end position="724"/>
    </location>
</feature>
<evidence type="ECO:0000256" key="2">
    <source>
        <dbReference type="ARBA" id="ARBA00012513"/>
    </source>
</evidence>
<comment type="similarity">
    <text evidence="1">Belongs to the protein kinase superfamily. STE Ser/Thr protein kinase family. STE20 subfamily.</text>
</comment>
<accession>A0A4W6DG11</accession>
<dbReference type="Gene3D" id="1.10.510.10">
    <property type="entry name" value="Transferase(Phosphotransferase) domain 1"/>
    <property type="match status" value="1"/>
</dbReference>
<keyword evidence="5 10" id="KW-0547">Nucleotide-binding</keyword>
<evidence type="ECO:0000256" key="3">
    <source>
        <dbReference type="ARBA" id="ARBA00022527"/>
    </source>
</evidence>
<dbReference type="PROSITE" id="PS00108">
    <property type="entry name" value="PROTEIN_KINASE_ST"/>
    <property type="match status" value="1"/>
</dbReference>
<feature type="compositionally biased region" description="Low complexity" evidence="11">
    <location>
        <begin position="604"/>
        <end position="613"/>
    </location>
</feature>
<keyword evidence="3" id="KW-0723">Serine/threonine-protein kinase</keyword>
<dbReference type="PANTHER" id="PTHR47096:SF1">
    <property type="entry name" value="MISSHAPEN LIKE KINASE 1"/>
    <property type="match status" value="1"/>
</dbReference>
<feature type="compositionally biased region" description="Basic and acidic residues" evidence="11">
    <location>
        <begin position="685"/>
        <end position="694"/>
    </location>
</feature>
<dbReference type="Pfam" id="PF00069">
    <property type="entry name" value="Pkinase"/>
    <property type="match status" value="1"/>
</dbReference>
<feature type="binding site" evidence="10">
    <location>
        <position position="54"/>
    </location>
    <ligand>
        <name>ATP</name>
        <dbReference type="ChEBI" id="CHEBI:30616"/>
    </ligand>
</feature>
<comment type="catalytic activity">
    <reaction evidence="8">
        <text>L-threonyl-[protein] + ATP = O-phospho-L-threonyl-[protein] + ADP + H(+)</text>
        <dbReference type="Rhea" id="RHEA:46608"/>
        <dbReference type="Rhea" id="RHEA-COMP:11060"/>
        <dbReference type="Rhea" id="RHEA-COMP:11605"/>
        <dbReference type="ChEBI" id="CHEBI:15378"/>
        <dbReference type="ChEBI" id="CHEBI:30013"/>
        <dbReference type="ChEBI" id="CHEBI:30616"/>
        <dbReference type="ChEBI" id="CHEBI:61977"/>
        <dbReference type="ChEBI" id="CHEBI:456216"/>
        <dbReference type="EC" id="2.7.11.1"/>
    </reaction>
</comment>
<organism evidence="14 15">
    <name type="scientific">Lates calcarifer</name>
    <name type="common">Barramundi</name>
    <name type="synonym">Holocentrus calcarifer</name>
    <dbReference type="NCBI Taxonomy" id="8187"/>
    <lineage>
        <taxon>Eukaryota</taxon>
        <taxon>Metazoa</taxon>
        <taxon>Chordata</taxon>
        <taxon>Craniata</taxon>
        <taxon>Vertebrata</taxon>
        <taxon>Euteleostomi</taxon>
        <taxon>Actinopterygii</taxon>
        <taxon>Neopterygii</taxon>
        <taxon>Teleostei</taxon>
        <taxon>Neoteleostei</taxon>
        <taxon>Acanthomorphata</taxon>
        <taxon>Carangaria</taxon>
        <taxon>Carangaria incertae sedis</taxon>
        <taxon>Centropomidae</taxon>
        <taxon>Lates</taxon>
    </lineage>
</organism>
<dbReference type="PROSITE" id="PS50011">
    <property type="entry name" value="PROTEIN_KINASE_DOM"/>
    <property type="match status" value="1"/>
</dbReference>
<dbReference type="InterPro" id="IPR051700">
    <property type="entry name" value="STE20_Ser-Thr_kinase"/>
</dbReference>
<comment type="catalytic activity">
    <reaction evidence="9">
        <text>L-seryl-[protein] + ATP = O-phospho-L-seryl-[protein] + ADP + H(+)</text>
        <dbReference type="Rhea" id="RHEA:17989"/>
        <dbReference type="Rhea" id="RHEA-COMP:9863"/>
        <dbReference type="Rhea" id="RHEA-COMP:11604"/>
        <dbReference type="ChEBI" id="CHEBI:15378"/>
        <dbReference type="ChEBI" id="CHEBI:29999"/>
        <dbReference type="ChEBI" id="CHEBI:30616"/>
        <dbReference type="ChEBI" id="CHEBI:83421"/>
        <dbReference type="ChEBI" id="CHEBI:456216"/>
        <dbReference type="EC" id="2.7.11.1"/>
    </reaction>
</comment>
<evidence type="ECO:0000313" key="16">
    <source>
        <dbReference type="RefSeq" id="XP_018552027.1"/>
    </source>
</evidence>
<dbReference type="FunFam" id="1.10.510.10:FF:000003">
    <property type="entry name" value="TRAF2 and NCK-interacting protein kinase isoform 4"/>
    <property type="match status" value="1"/>
</dbReference>
<keyword evidence="6 16" id="KW-0418">Kinase</keyword>
<feature type="compositionally biased region" description="Pro residues" evidence="11">
    <location>
        <begin position="621"/>
        <end position="633"/>
    </location>
</feature>
<evidence type="ECO:0000313" key="15">
    <source>
        <dbReference type="Proteomes" id="UP000314980"/>
    </source>
</evidence>
<evidence type="ECO:0000259" key="12">
    <source>
        <dbReference type="PROSITE" id="PS50011"/>
    </source>
</evidence>
<dbReference type="EC" id="2.7.11.1" evidence="2"/>
<keyword evidence="15" id="KW-1185">Reference proteome</keyword>
<feature type="compositionally biased region" description="Polar residues" evidence="11">
    <location>
        <begin position="816"/>
        <end position="834"/>
    </location>
</feature>
<feature type="compositionally biased region" description="Acidic residues" evidence="11">
    <location>
        <begin position="794"/>
        <end position="813"/>
    </location>
</feature>
<feature type="compositionally biased region" description="Acidic residues" evidence="11">
    <location>
        <begin position="317"/>
        <end position="338"/>
    </location>
</feature>
<dbReference type="GO" id="GO:0004674">
    <property type="term" value="F:protein serine/threonine kinase activity"/>
    <property type="evidence" value="ECO:0007669"/>
    <property type="project" value="UniProtKB-KW"/>
</dbReference>
<evidence type="ECO:0000256" key="1">
    <source>
        <dbReference type="ARBA" id="ARBA00008874"/>
    </source>
</evidence>
<feature type="region of interest" description="Disordered" evidence="11">
    <location>
        <begin position="593"/>
        <end position="856"/>
    </location>
</feature>
<dbReference type="InterPro" id="IPR011009">
    <property type="entry name" value="Kinase-like_dom_sf"/>
</dbReference>
<dbReference type="Ensembl" id="ENSLCAT00010024358.1">
    <property type="protein sequence ID" value="ENSLCAP00010023838.1"/>
    <property type="gene ID" value="ENSLCAG00010010709.1"/>
</dbReference>
<feature type="compositionally biased region" description="Polar residues" evidence="11">
    <location>
        <begin position="523"/>
        <end position="534"/>
    </location>
</feature>
<name>A0A4W6DG11_LATCA</name>
<dbReference type="Gene3D" id="3.30.200.20">
    <property type="entry name" value="Phosphorylase Kinase, domain 1"/>
    <property type="match status" value="1"/>
</dbReference>
<feature type="compositionally biased region" description="Polar residues" evidence="11">
    <location>
        <begin position="505"/>
        <end position="514"/>
    </location>
</feature>
<evidence type="ECO:0000256" key="10">
    <source>
        <dbReference type="PROSITE-ProRule" id="PRU10141"/>
    </source>
</evidence>
<dbReference type="RefSeq" id="XP_018552027.1">
    <property type="nucleotide sequence ID" value="XM_018696511.2"/>
</dbReference>
<dbReference type="PROSITE" id="PS50219">
    <property type="entry name" value="CNH"/>
    <property type="match status" value="1"/>
</dbReference>
<evidence type="ECO:0000256" key="11">
    <source>
        <dbReference type="SAM" id="MobiDB-lite"/>
    </source>
</evidence>
<gene>
    <name evidence="14 16" type="primary">LOC108897085</name>
</gene>
<dbReference type="SUPFAM" id="SSF56112">
    <property type="entry name" value="Protein kinase-like (PK-like)"/>
    <property type="match status" value="1"/>
</dbReference>
<keyword evidence="7 10" id="KW-0067">ATP-binding</keyword>
<dbReference type="Proteomes" id="UP000314980">
    <property type="component" value="Unassembled WGS sequence"/>
</dbReference>
<feature type="compositionally biased region" description="Polar residues" evidence="11">
    <location>
        <begin position="556"/>
        <end position="581"/>
    </location>
</feature>
<keyword evidence="4" id="KW-0808">Transferase</keyword>
<feature type="region of interest" description="Disordered" evidence="11">
    <location>
        <begin position="939"/>
        <end position="969"/>
    </location>
</feature>
<evidence type="ECO:0000256" key="9">
    <source>
        <dbReference type="ARBA" id="ARBA00048679"/>
    </source>
</evidence>
<dbReference type="GO" id="GO:0005524">
    <property type="term" value="F:ATP binding"/>
    <property type="evidence" value="ECO:0007669"/>
    <property type="project" value="UniProtKB-UniRule"/>
</dbReference>
<protein>
    <recommendedName>
        <fullName evidence="2">non-specific serine/threonine protein kinase</fullName>
        <ecNumber evidence="2">2.7.11.1</ecNumber>
    </recommendedName>
</protein>
<reference evidence="15" key="1">
    <citation type="submission" date="2015-09" db="EMBL/GenBank/DDBJ databases">
        <authorList>
            <person name="Sai Rama Sridatta P."/>
        </authorList>
    </citation>
    <scope>NUCLEOTIDE SEQUENCE [LARGE SCALE GENOMIC DNA]</scope>
</reference>
<dbReference type="InterPro" id="IPR008271">
    <property type="entry name" value="Ser/Thr_kinase_AS"/>
</dbReference>
<dbReference type="GO" id="GO:0005829">
    <property type="term" value="C:cytosol"/>
    <property type="evidence" value="ECO:0007669"/>
    <property type="project" value="TreeGrafter"/>
</dbReference>
<dbReference type="FunFam" id="3.30.200.20:FF:000006">
    <property type="entry name" value="TRAF2 and NCK-interacting protein kinase isoform 4"/>
    <property type="match status" value="1"/>
</dbReference>
<evidence type="ECO:0000313" key="14">
    <source>
        <dbReference type="Ensembl" id="ENSLCAP00010023838.1"/>
    </source>
</evidence>
<reference evidence="16" key="2">
    <citation type="submission" date="2025-04" db="UniProtKB">
        <authorList>
            <consortium name="RefSeq"/>
        </authorList>
    </citation>
    <scope>IDENTIFICATION</scope>
    <source>
        <tissue evidence="16">Brain</tissue>
    </source>
</reference>
<evidence type="ECO:0000256" key="5">
    <source>
        <dbReference type="ARBA" id="ARBA00022741"/>
    </source>
</evidence>
<feature type="compositionally biased region" description="Basic and acidic residues" evidence="11">
    <location>
        <begin position="747"/>
        <end position="760"/>
    </location>
</feature>
<dbReference type="GeneTree" id="ENSGT00940000155063"/>
<feature type="compositionally biased region" description="Basic residues" evidence="11">
    <location>
        <begin position="906"/>
        <end position="918"/>
    </location>
</feature>
<feature type="region of interest" description="Disordered" evidence="11">
    <location>
        <begin position="305"/>
        <end position="349"/>
    </location>
</feature>
<feature type="compositionally biased region" description="Basic and acidic residues" evidence="11">
    <location>
        <begin position="772"/>
        <end position="782"/>
    </location>
</feature>
<dbReference type="OrthoDB" id="8957712at2759"/>
<dbReference type="Proteomes" id="UP000694890">
    <property type="component" value="Linkage group LG1"/>
</dbReference>
<dbReference type="GeneID" id="108897085"/>
<feature type="domain" description="Protein kinase" evidence="12">
    <location>
        <begin position="25"/>
        <end position="289"/>
    </location>
</feature>
<evidence type="ECO:0000256" key="4">
    <source>
        <dbReference type="ARBA" id="ARBA00022679"/>
    </source>
</evidence>
<evidence type="ECO:0000256" key="8">
    <source>
        <dbReference type="ARBA" id="ARBA00047899"/>
    </source>
</evidence>
<evidence type="ECO:0000256" key="7">
    <source>
        <dbReference type="ARBA" id="ARBA00022840"/>
    </source>
</evidence>
<evidence type="ECO:0000256" key="6">
    <source>
        <dbReference type="ARBA" id="ARBA00022777"/>
    </source>
</evidence>
<feature type="domain" description="CNH" evidence="13">
    <location>
        <begin position="1062"/>
        <end position="1349"/>
    </location>
</feature>
<dbReference type="PANTHER" id="PTHR47096">
    <property type="entry name" value="MISSHAPEN LIKE KINASE 1"/>
    <property type="match status" value="1"/>
</dbReference>
<dbReference type="PROSITE" id="PS00107">
    <property type="entry name" value="PROTEIN_KINASE_ATP"/>
    <property type="match status" value="1"/>
</dbReference>